<dbReference type="Proteomes" id="UP001185012">
    <property type="component" value="Unassembled WGS sequence"/>
</dbReference>
<reference evidence="2 3" key="1">
    <citation type="submission" date="2023-07" db="EMBL/GenBank/DDBJ databases">
        <title>Genomic Encyclopedia of Type Strains, Phase IV (KMG-IV): sequencing the most valuable type-strain genomes for metagenomic binning, comparative biology and taxonomic classification.</title>
        <authorList>
            <person name="Goeker M."/>
        </authorList>
    </citation>
    <scope>NUCLEOTIDE SEQUENCE [LARGE SCALE GENOMIC DNA]</scope>
    <source>
        <strain evidence="2 3">DSM 45903</strain>
    </source>
</reference>
<gene>
    <name evidence="2" type="ORF">JOE21_000621</name>
</gene>
<accession>A0ABU1IIQ2</accession>
<evidence type="ECO:0000313" key="3">
    <source>
        <dbReference type="Proteomes" id="UP001185012"/>
    </source>
</evidence>
<dbReference type="InterPro" id="IPR021522">
    <property type="entry name" value="MctB"/>
</dbReference>
<feature type="coiled-coil region" evidence="1">
    <location>
        <begin position="40"/>
        <end position="74"/>
    </location>
</feature>
<keyword evidence="1" id="KW-0175">Coiled coil</keyword>
<evidence type="ECO:0000313" key="2">
    <source>
        <dbReference type="EMBL" id="MDR6224633.1"/>
    </source>
</evidence>
<evidence type="ECO:0000256" key="1">
    <source>
        <dbReference type="SAM" id="Coils"/>
    </source>
</evidence>
<sequence>MTMRYHTITLVAVFLALTMGILLGGSSGGAWFEKSRQGMVQTVLDRYQETRQLNKKLEQELAAHKKRLHMQQEESLRVFQEAVRHRLDRRLILMVGGTRRGEMIEGAFREAGATVERSLFFPRDYERYDAIVFLSRPFGKQPRRSGWMTDVQLAFDGPIVWCQRWETDRVAFAAGEEKRIWLLQGQMKEHPERLIQMITWLSDTTREKGEPL</sequence>
<comment type="caution">
    <text evidence="2">The sequence shown here is derived from an EMBL/GenBank/DDBJ whole genome shotgun (WGS) entry which is preliminary data.</text>
</comment>
<dbReference type="EMBL" id="JAVDQG010000001">
    <property type="protein sequence ID" value="MDR6224633.1"/>
    <property type="molecule type" value="Genomic_DNA"/>
</dbReference>
<dbReference type="Pfam" id="PF11382">
    <property type="entry name" value="MctB"/>
    <property type="match status" value="1"/>
</dbReference>
<keyword evidence="3" id="KW-1185">Reference proteome</keyword>
<organism evidence="2 3">
    <name type="scientific">Desmospora profundinema</name>
    <dbReference type="NCBI Taxonomy" id="1571184"/>
    <lineage>
        <taxon>Bacteria</taxon>
        <taxon>Bacillati</taxon>
        <taxon>Bacillota</taxon>
        <taxon>Bacilli</taxon>
        <taxon>Bacillales</taxon>
        <taxon>Thermoactinomycetaceae</taxon>
        <taxon>Desmospora</taxon>
    </lineage>
</organism>
<protein>
    <submittedName>
        <fullName evidence="2">Uncharacterized protein</fullName>
    </submittedName>
</protein>
<name>A0ABU1IIQ2_9BACL</name>
<proteinExistence type="predicted"/>